<comment type="similarity">
    <text evidence="1">Belongs to the LDH2/MDH2 oxidoreductase family.</text>
</comment>
<dbReference type="GO" id="GO:0016491">
    <property type="term" value="F:oxidoreductase activity"/>
    <property type="evidence" value="ECO:0007669"/>
    <property type="project" value="UniProtKB-KW"/>
</dbReference>
<comment type="caution">
    <text evidence="4">The sequence shown here is derived from an EMBL/GenBank/DDBJ whole genome shotgun (WGS) entry which is preliminary data.</text>
</comment>
<dbReference type="InterPro" id="IPR043143">
    <property type="entry name" value="Mal/L-sulf/L-lact_DH-like_NADP"/>
</dbReference>
<dbReference type="SUPFAM" id="SSF89733">
    <property type="entry name" value="L-sulfolactate dehydrogenase-like"/>
    <property type="match status" value="1"/>
</dbReference>
<feature type="compositionally biased region" description="Basic and acidic residues" evidence="3">
    <location>
        <begin position="37"/>
        <end position="50"/>
    </location>
</feature>
<dbReference type="InterPro" id="IPR003767">
    <property type="entry name" value="Malate/L-lactate_DH-like"/>
</dbReference>
<dbReference type="Gene3D" id="1.10.1530.10">
    <property type="match status" value="1"/>
</dbReference>
<dbReference type="EMBL" id="JAJJHW010003409">
    <property type="protein sequence ID" value="KAH8358922.1"/>
    <property type="molecule type" value="Genomic_DNA"/>
</dbReference>
<dbReference type="Gene3D" id="3.30.1370.60">
    <property type="entry name" value="Hypothetical oxidoreductase yiak, domain 2"/>
    <property type="match status" value="1"/>
</dbReference>
<evidence type="ECO:0008006" key="6">
    <source>
        <dbReference type="Google" id="ProtNLM"/>
    </source>
</evidence>
<evidence type="ECO:0000313" key="5">
    <source>
        <dbReference type="Proteomes" id="UP001200034"/>
    </source>
</evidence>
<accession>A0AAD4JSP1</accession>
<dbReference type="Pfam" id="PF02615">
    <property type="entry name" value="Ldh_2"/>
    <property type="match status" value="1"/>
</dbReference>
<dbReference type="InterPro" id="IPR043144">
    <property type="entry name" value="Mal/L-sulf/L-lact_DH-like_ah"/>
</dbReference>
<organism evidence="4 5">
    <name type="scientific">Drosophila rubida</name>
    <dbReference type="NCBI Taxonomy" id="30044"/>
    <lineage>
        <taxon>Eukaryota</taxon>
        <taxon>Metazoa</taxon>
        <taxon>Ecdysozoa</taxon>
        <taxon>Arthropoda</taxon>
        <taxon>Hexapoda</taxon>
        <taxon>Insecta</taxon>
        <taxon>Pterygota</taxon>
        <taxon>Neoptera</taxon>
        <taxon>Endopterygota</taxon>
        <taxon>Diptera</taxon>
        <taxon>Brachycera</taxon>
        <taxon>Muscomorpha</taxon>
        <taxon>Ephydroidea</taxon>
        <taxon>Drosophilidae</taxon>
        <taxon>Drosophila</taxon>
    </lineage>
</organism>
<dbReference type="Proteomes" id="UP001200034">
    <property type="component" value="Unassembled WGS sequence"/>
</dbReference>
<proteinExistence type="inferred from homology"/>
<dbReference type="InterPro" id="IPR036111">
    <property type="entry name" value="Mal/L-sulfo/L-lacto_DH-like_sf"/>
</dbReference>
<evidence type="ECO:0000256" key="2">
    <source>
        <dbReference type="ARBA" id="ARBA00023002"/>
    </source>
</evidence>
<keyword evidence="2" id="KW-0560">Oxidoreductase</keyword>
<evidence type="ECO:0000313" key="4">
    <source>
        <dbReference type="EMBL" id="KAH8358922.1"/>
    </source>
</evidence>
<name>A0AAD4JSP1_9MUSC</name>
<protein>
    <recommendedName>
        <fullName evidence="6">Malate dehydrogenase</fullName>
    </recommendedName>
</protein>
<dbReference type="PANTHER" id="PTHR11091:SF0">
    <property type="entry name" value="MALATE DEHYDROGENASE"/>
    <property type="match status" value="1"/>
</dbReference>
<dbReference type="PANTHER" id="PTHR11091">
    <property type="entry name" value="OXIDOREDUCTASE-RELATED"/>
    <property type="match status" value="1"/>
</dbReference>
<sequence>MRRILGALDKLRKVRVNPKQVNSLMKPAPAKQSLKKFKQELRRSESKPAATKRLENDVVWQNLRHVSHIAEGEDSRQSPASGQSEIKFETSLVDVLEVQRFVSDVFAAMHVPFEAANEMADALIAADYMGQPSLGIHRLPAIADDLHSLRIDPRMQPKLICEREALALVDGQNAPGPVVANFCMDLAMKKARSQTIGLVAARHSNHIGMPSWYACQALSQRMLGICMSNGPPILVPSGGTEPLLGANSMAFAAANARQQLIMSVDASAYPVEQLQLDYCNGHLQELPPHVALDSCGRPTTNVADALQAQRLLPFAPDYKASGLAAMIETLCGVMTGARYAAQLGGRGLFCADQETANLGQVYIAIDPQRFCASFEERLGDFQQLLRNVLPSDPNQPPLIPGDLESRHMQMVDDQGGLLLSPSTLYVLQELSERFSVSPLVIPKGNDMPVKCEMKN</sequence>
<evidence type="ECO:0000256" key="3">
    <source>
        <dbReference type="SAM" id="MobiDB-lite"/>
    </source>
</evidence>
<dbReference type="AlphaFoldDB" id="A0AAD4JSP1"/>
<feature type="region of interest" description="Disordered" evidence="3">
    <location>
        <begin position="26"/>
        <end position="50"/>
    </location>
</feature>
<evidence type="ECO:0000256" key="1">
    <source>
        <dbReference type="ARBA" id="ARBA00006056"/>
    </source>
</evidence>
<keyword evidence="5" id="KW-1185">Reference proteome</keyword>
<gene>
    <name evidence="4" type="ORF">KR093_003344</name>
</gene>
<reference evidence="4" key="1">
    <citation type="journal article" date="2021" name="Mol. Ecol. Resour.">
        <title>Phylogenomic analyses of the genus Drosophila reveals genomic signals of climate adaptation.</title>
        <authorList>
            <person name="Li F."/>
            <person name="Rane R.V."/>
            <person name="Luria V."/>
            <person name="Xiong Z."/>
            <person name="Chen J."/>
            <person name="Li Z."/>
            <person name="Catullo R.A."/>
            <person name="Griffin P.C."/>
            <person name="Schiffer M."/>
            <person name="Pearce S."/>
            <person name="Lee S.F."/>
            <person name="McElroy K."/>
            <person name="Stocker A."/>
            <person name="Shirriffs J."/>
            <person name="Cockerell F."/>
            <person name="Coppin C."/>
            <person name="Sgro C.M."/>
            <person name="Karger A."/>
            <person name="Cain J.W."/>
            <person name="Weber J.A."/>
            <person name="Santpere G."/>
            <person name="Kirschner M.W."/>
            <person name="Hoffmann A.A."/>
            <person name="Oakeshott J.G."/>
            <person name="Zhang G."/>
        </authorList>
    </citation>
    <scope>NUCLEOTIDE SEQUENCE</scope>
    <source>
        <strain evidence="4">BGI-SZ-2011g</strain>
    </source>
</reference>